<name>A0A8S5RAD3_9VIRU</name>
<proteinExistence type="predicted"/>
<evidence type="ECO:0008006" key="2">
    <source>
        <dbReference type="Google" id="ProtNLM"/>
    </source>
</evidence>
<evidence type="ECO:0000313" key="1">
    <source>
        <dbReference type="EMBL" id="DAE28295.1"/>
    </source>
</evidence>
<reference evidence="1" key="1">
    <citation type="journal article" date="2021" name="Proc. Natl. Acad. Sci. U.S.A.">
        <title>A Catalog of Tens of Thousands of Viruses from Human Metagenomes Reveals Hidden Associations with Chronic Diseases.</title>
        <authorList>
            <person name="Tisza M.J."/>
            <person name="Buck C.B."/>
        </authorList>
    </citation>
    <scope>NUCLEOTIDE SEQUENCE</scope>
    <source>
        <strain evidence="1">CtRTq15</strain>
    </source>
</reference>
<dbReference type="EMBL" id="BK059084">
    <property type="protein sequence ID" value="DAE28295.1"/>
    <property type="molecule type" value="Genomic_DNA"/>
</dbReference>
<sequence length="107" mass="12261">MNNCNLTTCRYNADGKCTNEEKREECVRVSKAVLMIDGLADIEAPDNQWIKKKNPFNVCDTNPNCECDPETCGFAVEYSSFEDISKGIHKYMCGRYKCKYQKRKGVL</sequence>
<organism evidence="1">
    <name type="scientific">virus sp. ctRTq15</name>
    <dbReference type="NCBI Taxonomy" id="2828253"/>
    <lineage>
        <taxon>Viruses</taxon>
    </lineage>
</organism>
<accession>A0A8S5RAD3</accession>
<protein>
    <recommendedName>
        <fullName evidence="2">DUF1540 domain-containing protein</fullName>
    </recommendedName>
</protein>